<name>A0A5C6PLN8_9TELE</name>
<gene>
    <name evidence="1" type="ORF">D4764_01G0001900</name>
</gene>
<proteinExistence type="predicted"/>
<dbReference type="Proteomes" id="UP000324091">
    <property type="component" value="Chromosome 1"/>
</dbReference>
<comment type="caution">
    <text evidence="1">The sequence shown here is derived from an EMBL/GenBank/DDBJ whole genome shotgun (WGS) entry which is preliminary data.</text>
</comment>
<evidence type="ECO:0000313" key="2">
    <source>
        <dbReference type="Proteomes" id="UP000324091"/>
    </source>
</evidence>
<reference evidence="1 2" key="1">
    <citation type="submission" date="2019-04" db="EMBL/GenBank/DDBJ databases">
        <title>Chromosome genome assembly for Takifugu flavidus.</title>
        <authorList>
            <person name="Xiao S."/>
        </authorList>
    </citation>
    <scope>NUCLEOTIDE SEQUENCE [LARGE SCALE GENOMIC DNA]</scope>
    <source>
        <strain evidence="1">HTHZ2018</strain>
        <tissue evidence="1">Muscle</tissue>
    </source>
</reference>
<evidence type="ECO:0000313" key="1">
    <source>
        <dbReference type="EMBL" id="TWW80375.1"/>
    </source>
</evidence>
<keyword evidence="2" id="KW-1185">Reference proteome</keyword>
<sequence>MSRPPREKGKGKSTPSLGQLRYLLRSGFVELLNALGVKGSEEAFVQGTW</sequence>
<dbReference type="EMBL" id="RHFK02000001">
    <property type="protein sequence ID" value="TWW80375.1"/>
    <property type="molecule type" value="Genomic_DNA"/>
</dbReference>
<accession>A0A5C6PLN8</accession>
<dbReference type="AlphaFoldDB" id="A0A5C6PLN8"/>
<organism evidence="1 2">
    <name type="scientific">Takifugu flavidus</name>
    <name type="common">sansaifugu</name>
    <dbReference type="NCBI Taxonomy" id="433684"/>
    <lineage>
        <taxon>Eukaryota</taxon>
        <taxon>Metazoa</taxon>
        <taxon>Chordata</taxon>
        <taxon>Craniata</taxon>
        <taxon>Vertebrata</taxon>
        <taxon>Euteleostomi</taxon>
        <taxon>Actinopterygii</taxon>
        <taxon>Neopterygii</taxon>
        <taxon>Teleostei</taxon>
        <taxon>Neoteleostei</taxon>
        <taxon>Acanthomorphata</taxon>
        <taxon>Eupercaria</taxon>
        <taxon>Tetraodontiformes</taxon>
        <taxon>Tetradontoidea</taxon>
        <taxon>Tetraodontidae</taxon>
        <taxon>Takifugu</taxon>
    </lineage>
</organism>
<protein>
    <submittedName>
        <fullName evidence="1">Uncharacterized protein</fullName>
    </submittedName>
</protein>